<dbReference type="OrthoDB" id="9805316at2"/>
<evidence type="ECO:0000313" key="14">
    <source>
        <dbReference type="Proteomes" id="UP000238415"/>
    </source>
</evidence>
<protein>
    <recommendedName>
        <fullName evidence="4">Farnesyl diphosphate synthase</fullName>
        <ecNumber evidence="3">2.5.1.10</ecNumber>
    </recommendedName>
    <alternativeName>
        <fullName evidence="10">(2E,6E)-farnesyl diphosphate synthase</fullName>
    </alternativeName>
    <alternativeName>
        <fullName evidence="9">Geranyltranstransferase</fullName>
    </alternativeName>
</protein>
<comment type="cofactor">
    <cofactor evidence="1">
        <name>Mg(2+)</name>
        <dbReference type="ChEBI" id="CHEBI:18420"/>
    </cofactor>
</comment>
<dbReference type="Pfam" id="PF00348">
    <property type="entry name" value="polyprenyl_synt"/>
    <property type="match status" value="1"/>
</dbReference>
<evidence type="ECO:0000256" key="7">
    <source>
        <dbReference type="ARBA" id="ARBA00022842"/>
    </source>
</evidence>
<evidence type="ECO:0000256" key="2">
    <source>
        <dbReference type="ARBA" id="ARBA00006706"/>
    </source>
</evidence>
<comment type="catalytic activity">
    <reaction evidence="11">
        <text>isopentenyl diphosphate + (2E)-geranyl diphosphate = (2E,6E)-farnesyl diphosphate + diphosphate</text>
        <dbReference type="Rhea" id="RHEA:19361"/>
        <dbReference type="ChEBI" id="CHEBI:33019"/>
        <dbReference type="ChEBI" id="CHEBI:58057"/>
        <dbReference type="ChEBI" id="CHEBI:128769"/>
        <dbReference type="ChEBI" id="CHEBI:175763"/>
        <dbReference type="EC" id="2.5.1.10"/>
    </reaction>
</comment>
<keyword evidence="14" id="KW-1185">Reference proteome</keyword>
<keyword evidence="6" id="KW-0479">Metal-binding</keyword>
<evidence type="ECO:0000256" key="10">
    <source>
        <dbReference type="ARBA" id="ARBA00032873"/>
    </source>
</evidence>
<dbReference type="InterPro" id="IPR008949">
    <property type="entry name" value="Isoprenoid_synthase_dom_sf"/>
</dbReference>
<evidence type="ECO:0000256" key="11">
    <source>
        <dbReference type="ARBA" id="ARBA00049399"/>
    </source>
</evidence>
<dbReference type="PANTHER" id="PTHR43281:SF1">
    <property type="entry name" value="FARNESYL DIPHOSPHATE SYNTHASE"/>
    <property type="match status" value="1"/>
</dbReference>
<evidence type="ECO:0000256" key="3">
    <source>
        <dbReference type="ARBA" id="ARBA00012439"/>
    </source>
</evidence>
<dbReference type="EMBL" id="PVXM01000050">
    <property type="protein sequence ID" value="PRR69868.1"/>
    <property type="molecule type" value="Genomic_DNA"/>
</dbReference>
<dbReference type="RefSeq" id="WP_106006056.1">
    <property type="nucleotide sequence ID" value="NZ_CP136418.1"/>
</dbReference>
<accession>A0A2T0AM91</accession>
<comment type="caution">
    <text evidence="13">The sequence shown here is derived from an EMBL/GenBank/DDBJ whole genome shotgun (WGS) entry which is preliminary data.</text>
</comment>
<evidence type="ECO:0000256" key="9">
    <source>
        <dbReference type="ARBA" id="ARBA00032380"/>
    </source>
</evidence>
<evidence type="ECO:0000256" key="6">
    <source>
        <dbReference type="ARBA" id="ARBA00022723"/>
    </source>
</evidence>
<evidence type="ECO:0000256" key="5">
    <source>
        <dbReference type="ARBA" id="ARBA00022679"/>
    </source>
</evidence>
<keyword evidence="5 12" id="KW-0808">Transferase</keyword>
<organism evidence="13 14">
    <name type="scientific">Neomoorella humiferrea</name>
    <dbReference type="NCBI Taxonomy" id="676965"/>
    <lineage>
        <taxon>Bacteria</taxon>
        <taxon>Bacillati</taxon>
        <taxon>Bacillota</taxon>
        <taxon>Clostridia</taxon>
        <taxon>Neomoorellales</taxon>
        <taxon>Neomoorellaceae</taxon>
        <taxon>Neomoorella</taxon>
    </lineage>
</organism>
<dbReference type="PROSITE" id="PS00444">
    <property type="entry name" value="POLYPRENYL_SYNTHASE_2"/>
    <property type="match status" value="1"/>
</dbReference>
<dbReference type="SFLD" id="SFLDS00005">
    <property type="entry name" value="Isoprenoid_Synthase_Type_I"/>
    <property type="match status" value="1"/>
</dbReference>
<dbReference type="Gene3D" id="1.10.600.10">
    <property type="entry name" value="Farnesyl Diphosphate Synthase"/>
    <property type="match status" value="1"/>
</dbReference>
<evidence type="ECO:0000256" key="1">
    <source>
        <dbReference type="ARBA" id="ARBA00001946"/>
    </source>
</evidence>
<dbReference type="EC" id="2.5.1.10" evidence="3"/>
<keyword evidence="8" id="KW-0414">Isoprene biosynthesis</keyword>
<evidence type="ECO:0000256" key="8">
    <source>
        <dbReference type="ARBA" id="ARBA00023229"/>
    </source>
</evidence>
<gene>
    <name evidence="13" type="ORF">MOHU_21240</name>
</gene>
<dbReference type="InterPro" id="IPR000092">
    <property type="entry name" value="Polyprenyl_synt"/>
</dbReference>
<dbReference type="SUPFAM" id="SSF48576">
    <property type="entry name" value="Terpenoid synthases"/>
    <property type="match status" value="1"/>
</dbReference>
<dbReference type="SFLD" id="SFLDG01017">
    <property type="entry name" value="Polyprenyl_Transferase_Like"/>
    <property type="match status" value="1"/>
</dbReference>
<name>A0A2T0AM91_9FIRM</name>
<sequence length="297" mass="31674">MKVTEIKSYLASRRELIQKALESCLPPPESYPPAVHQAMHYSLFAGGKRLRPLLVLAAGEAVGSPPEPLLPAACAVELIHTYSLIHDDLPAMDNDDFRRGRPTCHKVFGEAVALLAGDALLTHAFAVLSQVPEGVPTEKVLQAIGELACAAGSQGMIGGQVVDMEAEGRQVTLETVNYIHTHKTGSLIRACLRMGGILGGADEEQLDTLTRYGENLGLAFQITDDILDIEGDFANMGKKGGVDMARGKATYPACLGLAQAKEIAGQLCKEAQELARSLGTKAEPLIYLAGYVLNRQG</sequence>
<dbReference type="FunFam" id="1.10.600.10:FF:000001">
    <property type="entry name" value="Geranylgeranyl diphosphate synthase"/>
    <property type="match status" value="1"/>
</dbReference>
<dbReference type="PANTHER" id="PTHR43281">
    <property type="entry name" value="FARNESYL DIPHOSPHATE SYNTHASE"/>
    <property type="match status" value="1"/>
</dbReference>
<dbReference type="GO" id="GO:0016114">
    <property type="term" value="P:terpenoid biosynthetic process"/>
    <property type="evidence" value="ECO:0007669"/>
    <property type="project" value="UniProtKB-ARBA"/>
</dbReference>
<reference evidence="13 14" key="1">
    <citation type="submission" date="2018-03" db="EMBL/GenBank/DDBJ databases">
        <title>Genome sequence of Moorella humiferrea DSM 23265.</title>
        <authorList>
            <person name="Poehlein A."/>
            <person name="Daniel R."/>
        </authorList>
    </citation>
    <scope>NUCLEOTIDE SEQUENCE [LARGE SCALE GENOMIC DNA]</scope>
    <source>
        <strain evidence="13 14">DSM 23265</strain>
    </source>
</reference>
<dbReference type="CDD" id="cd00685">
    <property type="entry name" value="Trans_IPPS_HT"/>
    <property type="match status" value="1"/>
</dbReference>
<dbReference type="Proteomes" id="UP000238415">
    <property type="component" value="Unassembled WGS sequence"/>
</dbReference>
<dbReference type="GO" id="GO:0005737">
    <property type="term" value="C:cytoplasm"/>
    <property type="evidence" value="ECO:0007669"/>
    <property type="project" value="UniProtKB-ARBA"/>
</dbReference>
<dbReference type="GO" id="GO:0046872">
    <property type="term" value="F:metal ion binding"/>
    <property type="evidence" value="ECO:0007669"/>
    <property type="project" value="UniProtKB-KW"/>
</dbReference>
<dbReference type="AlphaFoldDB" id="A0A2T0AM91"/>
<comment type="similarity">
    <text evidence="2 12">Belongs to the FPP/GGPP synthase family.</text>
</comment>
<evidence type="ECO:0000256" key="4">
    <source>
        <dbReference type="ARBA" id="ARBA00015100"/>
    </source>
</evidence>
<dbReference type="NCBIfam" id="NF045485">
    <property type="entry name" value="FPPsyn"/>
    <property type="match status" value="1"/>
</dbReference>
<proteinExistence type="inferred from homology"/>
<dbReference type="InterPro" id="IPR033749">
    <property type="entry name" value="Polyprenyl_synt_CS"/>
</dbReference>
<dbReference type="GO" id="GO:0004337">
    <property type="term" value="F:(2E,6E)-farnesyl diphosphate synthase activity"/>
    <property type="evidence" value="ECO:0007669"/>
    <property type="project" value="UniProtKB-EC"/>
</dbReference>
<keyword evidence="7" id="KW-0460">Magnesium</keyword>
<evidence type="ECO:0000313" key="13">
    <source>
        <dbReference type="EMBL" id="PRR69868.1"/>
    </source>
</evidence>
<evidence type="ECO:0000256" key="12">
    <source>
        <dbReference type="RuleBase" id="RU004466"/>
    </source>
</evidence>
<dbReference type="InterPro" id="IPR053378">
    <property type="entry name" value="Prenyl_diphosphate_synthase"/>
</dbReference>
<dbReference type="PROSITE" id="PS00723">
    <property type="entry name" value="POLYPRENYL_SYNTHASE_1"/>
    <property type="match status" value="1"/>
</dbReference>